<protein>
    <submittedName>
        <fullName evidence="8">Pyridoxine/pyridoxamine 5'-phosphate oxidase</fullName>
    </submittedName>
</protein>
<dbReference type="EMBL" id="BSUJ01000001">
    <property type="protein sequence ID" value="GMA20682.1"/>
    <property type="molecule type" value="Genomic_DNA"/>
</dbReference>
<dbReference type="Pfam" id="PF10590">
    <property type="entry name" value="PNP_phzG_C"/>
    <property type="match status" value="1"/>
</dbReference>
<dbReference type="InterPro" id="IPR000659">
    <property type="entry name" value="Pyridox_Oxase"/>
</dbReference>
<dbReference type="Proteomes" id="UP001157109">
    <property type="component" value="Unassembled WGS sequence"/>
</dbReference>
<evidence type="ECO:0000313" key="8">
    <source>
        <dbReference type="EMBL" id="GMA20682.1"/>
    </source>
</evidence>
<dbReference type="InterPro" id="IPR011576">
    <property type="entry name" value="Pyridox_Oxase_N"/>
</dbReference>
<keyword evidence="9" id="KW-1185">Reference proteome</keyword>
<proteinExistence type="inferred from homology"/>
<dbReference type="PROSITE" id="PS01064">
    <property type="entry name" value="PYRIDOX_OXIDASE"/>
    <property type="match status" value="1"/>
</dbReference>
<sequence length="226" mass="25261">MRDLPRVDYSGVGLDEADTAPTPWLQAQRWLAEAVAHDRERGVTGELNILDLATVDADGRPDVRPVLMKFFTPGGPGFISDAHSAKASQLGANAHAAATLRWPTLYRVIRMRGTMVPLEREILEGYWVTRPWGAQISARASLQSQPIVGREALELAYRVEAEHWPEDGSAGPVPMPDAFVGWSLRCDEVEFWAGRPSRLHDRLRFRRTGDGDLDDVDSWARIRLQP</sequence>
<dbReference type="Gene3D" id="2.30.110.10">
    <property type="entry name" value="Electron Transport, Fmn-binding Protein, Chain A"/>
    <property type="match status" value="1"/>
</dbReference>
<comment type="cofactor">
    <cofactor evidence="1">
        <name>FMN</name>
        <dbReference type="ChEBI" id="CHEBI:58210"/>
    </cofactor>
</comment>
<comment type="caution">
    <text evidence="8">The sequence shown here is derived from an EMBL/GenBank/DDBJ whole genome shotgun (WGS) entry which is preliminary data.</text>
</comment>
<organism evidence="8 9">
    <name type="scientific">Arsenicicoccus piscis</name>
    <dbReference type="NCBI Taxonomy" id="673954"/>
    <lineage>
        <taxon>Bacteria</taxon>
        <taxon>Bacillati</taxon>
        <taxon>Actinomycetota</taxon>
        <taxon>Actinomycetes</taxon>
        <taxon>Micrococcales</taxon>
        <taxon>Intrasporangiaceae</taxon>
        <taxon>Arsenicicoccus</taxon>
    </lineage>
</organism>
<comment type="similarity">
    <text evidence="2">Belongs to the pyridoxamine 5'-phosphate oxidase family.</text>
</comment>
<evidence type="ECO:0000259" key="7">
    <source>
        <dbReference type="Pfam" id="PF10590"/>
    </source>
</evidence>
<dbReference type="InterPro" id="IPR019740">
    <property type="entry name" value="Pyridox_Oxase_CS"/>
</dbReference>
<evidence type="ECO:0000313" key="9">
    <source>
        <dbReference type="Proteomes" id="UP001157109"/>
    </source>
</evidence>
<keyword evidence="3" id="KW-0285">Flavoprotein</keyword>
<feature type="domain" description="Pyridoxamine 5'-phosphate oxidase N-terminal" evidence="6">
    <location>
        <begin position="48"/>
        <end position="157"/>
    </location>
</feature>
<evidence type="ECO:0000256" key="3">
    <source>
        <dbReference type="ARBA" id="ARBA00022630"/>
    </source>
</evidence>
<dbReference type="PANTHER" id="PTHR10851:SF0">
    <property type="entry name" value="PYRIDOXINE-5'-PHOSPHATE OXIDASE"/>
    <property type="match status" value="1"/>
</dbReference>
<dbReference type="NCBIfam" id="NF004231">
    <property type="entry name" value="PRK05679.1"/>
    <property type="match status" value="1"/>
</dbReference>
<dbReference type="Pfam" id="PF01243">
    <property type="entry name" value="PNPOx_N"/>
    <property type="match status" value="1"/>
</dbReference>
<name>A0ABQ6HQP2_9MICO</name>
<evidence type="ECO:0000256" key="4">
    <source>
        <dbReference type="ARBA" id="ARBA00022643"/>
    </source>
</evidence>
<keyword evidence="4" id="KW-0288">FMN</keyword>
<dbReference type="InterPro" id="IPR019576">
    <property type="entry name" value="Pyridoxamine_oxidase_dimer_C"/>
</dbReference>
<dbReference type="PANTHER" id="PTHR10851">
    <property type="entry name" value="PYRIDOXINE-5-PHOSPHATE OXIDASE"/>
    <property type="match status" value="1"/>
</dbReference>
<gene>
    <name evidence="8" type="primary">pdxH</name>
    <name evidence="8" type="ORF">GCM10025862_27030</name>
</gene>
<dbReference type="InterPro" id="IPR012349">
    <property type="entry name" value="Split_barrel_FMN-bd"/>
</dbReference>
<evidence type="ECO:0000256" key="1">
    <source>
        <dbReference type="ARBA" id="ARBA00001917"/>
    </source>
</evidence>
<reference evidence="9" key="1">
    <citation type="journal article" date="2019" name="Int. J. Syst. Evol. Microbiol.">
        <title>The Global Catalogue of Microorganisms (GCM) 10K type strain sequencing project: providing services to taxonomists for standard genome sequencing and annotation.</title>
        <authorList>
            <consortium name="The Broad Institute Genomics Platform"/>
            <consortium name="The Broad Institute Genome Sequencing Center for Infectious Disease"/>
            <person name="Wu L."/>
            <person name="Ma J."/>
        </authorList>
    </citation>
    <scope>NUCLEOTIDE SEQUENCE [LARGE SCALE GENOMIC DNA]</scope>
    <source>
        <strain evidence="9">NBRC 105830</strain>
    </source>
</reference>
<keyword evidence="5" id="KW-0560">Oxidoreductase</keyword>
<accession>A0ABQ6HQP2</accession>
<evidence type="ECO:0000259" key="6">
    <source>
        <dbReference type="Pfam" id="PF01243"/>
    </source>
</evidence>
<evidence type="ECO:0000256" key="5">
    <source>
        <dbReference type="ARBA" id="ARBA00023002"/>
    </source>
</evidence>
<feature type="domain" description="Pyridoxine 5'-phosphate oxidase dimerisation C-terminal" evidence="7">
    <location>
        <begin position="180"/>
        <end position="226"/>
    </location>
</feature>
<evidence type="ECO:0000256" key="2">
    <source>
        <dbReference type="ARBA" id="ARBA00007301"/>
    </source>
</evidence>
<dbReference type="SUPFAM" id="SSF50475">
    <property type="entry name" value="FMN-binding split barrel"/>
    <property type="match status" value="1"/>
</dbReference>
<dbReference type="PIRSF" id="PIRSF000190">
    <property type="entry name" value="Pyd_amn-ph_oxd"/>
    <property type="match status" value="1"/>
</dbReference>